<gene>
    <name evidence="1" type="ORF">SAMN05444280_1755</name>
</gene>
<dbReference type="STRING" id="1168035.SAMN05444280_1755"/>
<organism evidence="1 2">
    <name type="scientific">Tangfeifania diversioriginum</name>
    <dbReference type="NCBI Taxonomy" id="1168035"/>
    <lineage>
        <taxon>Bacteria</taxon>
        <taxon>Pseudomonadati</taxon>
        <taxon>Bacteroidota</taxon>
        <taxon>Bacteroidia</taxon>
        <taxon>Marinilabiliales</taxon>
        <taxon>Prolixibacteraceae</taxon>
        <taxon>Tangfeifania</taxon>
    </lineage>
</organism>
<dbReference type="RefSeq" id="WP_175552594.1">
    <property type="nucleotide sequence ID" value="NZ_FQZE01000075.1"/>
</dbReference>
<dbReference type="EMBL" id="FQZE01000075">
    <property type="protein sequence ID" value="SHK11901.1"/>
    <property type="molecule type" value="Genomic_DNA"/>
</dbReference>
<dbReference type="Proteomes" id="UP000184050">
    <property type="component" value="Unassembled WGS sequence"/>
</dbReference>
<accession>A0A1M6PVF6</accession>
<name>A0A1M6PVF6_9BACT</name>
<evidence type="ECO:0000313" key="2">
    <source>
        <dbReference type="Proteomes" id="UP000184050"/>
    </source>
</evidence>
<keyword evidence="2" id="KW-1185">Reference proteome</keyword>
<proteinExistence type="predicted"/>
<dbReference type="AlphaFoldDB" id="A0A1M6PVF6"/>
<reference evidence="1 2" key="1">
    <citation type="submission" date="2016-11" db="EMBL/GenBank/DDBJ databases">
        <authorList>
            <person name="Jaros S."/>
            <person name="Januszkiewicz K."/>
            <person name="Wedrychowicz H."/>
        </authorList>
    </citation>
    <scope>NUCLEOTIDE SEQUENCE [LARGE SCALE GENOMIC DNA]</scope>
    <source>
        <strain evidence="1 2">DSM 27063</strain>
    </source>
</reference>
<protein>
    <submittedName>
        <fullName evidence="1">Uncharacterized protein</fullName>
    </submittedName>
</protein>
<evidence type="ECO:0000313" key="1">
    <source>
        <dbReference type="EMBL" id="SHK11901.1"/>
    </source>
</evidence>
<sequence>MKTYRYNEKREEKQRTNIWDAFVNHLETTYFPGASELLDKQLIAFEYDAFKSCYC</sequence>